<dbReference type="Proteomes" id="UP001168821">
    <property type="component" value="Unassembled WGS sequence"/>
</dbReference>
<name>A0AA38J239_9CUCU</name>
<keyword evidence="1" id="KW-0732">Signal</keyword>
<evidence type="ECO:0000313" key="2">
    <source>
        <dbReference type="EMBL" id="KAJ3666040.1"/>
    </source>
</evidence>
<evidence type="ECO:0000313" key="3">
    <source>
        <dbReference type="Proteomes" id="UP001168821"/>
    </source>
</evidence>
<proteinExistence type="predicted"/>
<organism evidence="2 3">
    <name type="scientific">Zophobas morio</name>
    <dbReference type="NCBI Taxonomy" id="2755281"/>
    <lineage>
        <taxon>Eukaryota</taxon>
        <taxon>Metazoa</taxon>
        <taxon>Ecdysozoa</taxon>
        <taxon>Arthropoda</taxon>
        <taxon>Hexapoda</taxon>
        <taxon>Insecta</taxon>
        <taxon>Pterygota</taxon>
        <taxon>Neoptera</taxon>
        <taxon>Endopterygota</taxon>
        <taxon>Coleoptera</taxon>
        <taxon>Polyphaga</taxon>
        <taxon>Cucujiformia</taxon>
        <taxon>Tenebrionidae</taxon>
        <taxon>Zophobas</taxon>
    </lineage>
</organism>
<evidence type="ECO:0000256" key="1">
    <source>
        <dbReference type="SAM" id="SignalP"/>
    </source>
</evidence>
<feature type="signal peptide" evidence="1">
    <location>
        <begin position="1"/>
        <end position="18"/>
    </location>
</feature>
<dbReference type="PANTHER" id="PTHR21253:SF0">
    <property type="entry name" value="F-BOX ONLY PROTEIN 11-RELATED"/>
    <property type="match status" value="1"/>
</dbReference>
<keyword evidence="3" id="KW-1185">Reference proteome</keyword>
<comment type="caution">
    <text evidence="2">The sequence shown here is derived from an EMBL/GenBank/DDBJ whole genome shotgun (WGS) entry which is preliminary data.</text>
</comment>
<dbReference type="PANTHER" id="PTHR21253">
    <property type="entry name" value="F-BOX ONLY PROTEIN 11-RELATED"/>
    <property type="match status" value="1"/>
</dbReference>
<evidence type="ECO:0008006" key="4">
    <source>
        <dbReference type="Google" id="ProtNLM"/>
    </source>
</evidence>
<protein>
    <recommendedName>
        <fullName evidence="4">Secreted protein</fullName>
    </recommendedName>
</protein>
<dbReference type="EMBL" id="JALNTZ010000001">
    <property type="protein sequence ID" value="KAJ3666040.1"/>
    <property type="molecule type" value="Genomic_DNA"/>
</dbReference>
<accession>A0AA38J239</accession>
<gene>
    <name evidence="2" type="ORF">Zmor_001496</name>
</gene>
<reference evidence="2" key="1">
    <citation type="journal article" date="2023" name="G3 (Bethesda)">
        <title>Whole genome assemblies of Zophobas morio and Tenebrio molitor.</title>
        <authorList>
            <person name="Kaur S."/>
            <person name="Stinson S.A."/>
            <person name="diCenzo G.C."/>
        </authorList>
    </citation>
    <scope>NUCLEOTIDE SEQUENCE</scope>
    <source>
        <strain evidence="2">QUZm001</strain>
    </source>
</reference>
<dbReference type="AlphaFoldDB" id="A0AA38J239"/>
<sequence>MLAGRFFLINILIALVSSQVTKVVRTNPFLSRKKRYLTFPENSNFVITLSYIKAIMVEQPRGWNALGECDVPFALPNDTRLFKNDLKARELQKRAIFNNLNKAFSQ</sequence>
<feature type="chain" id="PRO_5041319337" description="Secreted protein" evidence="1">
    <location>
        <begin position="19"/>
        <end position="106"/>
    </location>
</feature>